<proteinExistence type="predicted"/>
<evidence type="ECO:0000259" key="1">
    <source>
        <dbReference type="Pfam" id="PF00149"/>
    </source>
</evidence>
<dbReference type="SUPFAM" id="SSF56300">
    <property type="entry name" value="Metallo-dependent phosphatases"/>
    <property type="match status" value="1"/>
</dbReference>
<dbReference type="PANTHER" id="PTHR31302">
    <property type="entry name" value="TRANSMEMBRANE PROTEIN WITH METALLOPHOSPHOESTERASE DOMAIN-RELATED"/>
    <property type="match status" value="1"/>
</dbReference>
<dbReference type="PANTHER" id="PTHR31302:SF22">
    <property type="entry name" value="PHOSPHOESTERASE"/>
    <property type="match status" value="1"/>
</dbReference>
<evidence type="ECO:0000313" key="2">
    <source>
        <dbReference type="EMBL" id="MBC8584062.1"/>
    </source>
</evidence>
<organism evidence="2 3">
    <name type="scientific">Youxingia wuxianensis</name>
    <dbReference type="NCBI Taxonomy" id="2763678"/>
    <lineage>
        <taxon>Bacteria</taxon>
        <taxon>Bacillati</taxon>
        <taxon>Bacillota</taxon>
        <taxon>Clostridia</taxon>
        <taxon>Eubacteriales</taxon>
        <taxon>Oscillospiraceae</taxon>
        <taxon>Youxingia</taxon>
    </lineage>
</organism>
<dbReference type="InterPro" id="IPR051158">
    <property type="entry name" value="Metallophosphoesterase_sf"/>
</dbReference>
<sequence>MAIYAIGDLHLSYGVPKPMDIFGGWKDYMKRIEENWRRKITPQDTVVLSGDTSWGMSLEEALADFEFLQSLPGQKILLKGNHDYWWTTARKMRSFFDAHGLNSLEILNNNAVVAQGMAICGSRGWLFETGDPQDDKIIAREALRLGMSLEKGKETGLPVLCFLHYPPVYGECISGPIIDVMLQYGVTRCFYGHLHAQACAWALNGSYLGIDFQLISSDFLKFDPMKIEK</sequence>
<dbReference type="PIRSF" id="PIRSF033094">
    <property type="entry name" value="Pesterase_CT488"/>
    <property type="match status" value="1"/>
</dbReference>
<evidence type="ECO:0000313" key="3">
    <source>
        <dbReference type="Proteomes" id="UP000623678"/>
    </source>
</evidence>
<protein>
    <submittedName>
        <fullName evidence="2">Metallophosphoesterase</fullName>
    </submittedName>
</protein>
<dbReference type="EMBL" id="JACRTD010000001">
    <property type="protein sequence ID" value="MBC8584062.1"/>
    <property type="molecule type" value="Genomic_DNA"/>
</dbReference>
<dbReference type="Pfam" id="PF00149">
    <property type="entry name" value="Metallophos"/>
    <property type="match status" value="1"/>
</dbReference>
<comment type="caution">
    <text evidence="2">The sequence shown here is derived from an EMBL/GenBank/DDBJ whole genome shotgun (WGS) entry which is preliminary data.</text>
</comment>
<reference evidence="2" key="1">
    <citation type="submission" date="2020-08" db="EMBL/GenBank/DDBJ databases">
        <title>Genome public.</title>
        <authorList>
            <person name="Liu C."/>
            <person name="Sun Q."/>
        </authorList>
    </citation>
    <scope>NUCLEOTIDE SEQUENCE</scope>
    <source>
        <strain evidence="2">NSJ-64</strain>
    </source>
</reference>
<dbReference type="InterPro" id="IPR029052">
    <property type="entry name" value="Metallo-depent_PP-like"/>
</dbReference>
<dbReference type="RefSeq" id="WP_262393918.1">
    <property type="nucleotide sequence ID" value="NZ_JACRTD010000001.1"/>
</dbReference>
<name>A0A926EP09_9FIRM</name>
<dbReference type="Gene3D" id="3.60.21.10">
    <property type="match status" value="1"/>
</dbReference>
<gene>
    <name evidence="2" type="ORF">H8705_00495</name>
</gene>
<dbReference type="Proteomes" id="UP000623678">
    <property type="component" value="Unassembled WGS sequence"/>
</dbReference>
<accession>A0A926EP09</accession>
<dbReference type="GO" id="GO:0016787">
    <property type="term" value="F:hydrolase activity"/>
    <property type="evidence" value="ECO:0007669"/>
    <property type="project" value="InterPro"/>
</dbReference>
<dbReference type="AlphaFoldDB" id="A0A926EP09"/>
<feature type="domain" description="Calcineurin-like phosphoesterase" evidence="1">
    <location>
        <begin position="1"/>
        <end position="196"/>
    </location>
</feature>
<dbReference type="InterPro" id="IPR004843">
    <property type="entry name" value="Calcineurin-like_PHP"/>
</dbReference>
<keyword evidence="3" id="KW-1185">Reference proteome</keyword>
<dbReference type="InterPro" id="IPR014578">
    <property type="entry name" value="Pesterase_CT488"/>
</dbReference>